<protein>
    <recommendedName>
        <fullName evidence="4">dTDP-4-dehydrorhamnose 3,5-epimerase</fullName>
        <ecNumber evidence="3">5.1.3.13</ecNumber>
    </recommendedName>
    <alternativeName>
        <fullName evidence="6">Thymidine diphospho-4-keto-rhamnose 3,5-epimerase</fullName>
    </alternativeName>
    <alternativeName>
        <fullName evidence="5">dTDP-4-keto-6-deoxyglucose 3,5-epimerase</fullName>
    </alternativeName>
    <alternativeName>
        <fullName evidence="7">dTDP-6-deoxy-D-xylo-4-hexulose 3,5-epimerase</fullName>
    </alternativeName>
</protein>
<dbReference type="RefSeq" id="WP_249708984.1">
    <property type="nucleotide sequence ID" value="NZ_JAMFMB010000008.1"/>
</dbReference>
<dbReference type="InterPro" id="IPR011051">
    <property type="entry name" value="RmlC_Cupin_sf"/>
</dbReference>
<dbReference type="InterPro" id="IPR000888">
    <property type="entry name" value="RmlC-like"/>
</dbReference>
<sequence>MSDELTLPQGSSQQAQTVEKTGQSVAKVIDGVREFSPPTHEDERGSLCELYSDSWGFDDIPMVHAYAVTVRPNQVKGWACHQTQVDRYFFFSGAVKLVLYDARPESPTYKLVTEKTYSDINRALVSVPPGVFHAVECVGPQEGLLFNIPSHTYNYEKPDKIICPIDTPDIPYTFKNSTGH</sequence>
<keyword evidence="9" id="KW-1185">Reference proteome</keyword>
<proteinExistence type="predicted"/>
<comment type="catalytic activity">
    <reaction evidence="1">
        <text>dTDP-4-dehydro-6-deoxy-alpha-D-glucose = dTDP-4-dehydro-beta-L-rhamnose</text>
        <dbReference type="Rhea" id="RHEA:16969"/>
        <dbReference type="ChEBI" id="CHEBI:57649"/>
        <dbReference type="ChEBI" id="CHEBI:62830"/>
        <dbReference type="EC" id="5.1.3.13"/>
    </reaction>
</comment>
<evidence type="ECO:0000256" key="1">
    <source>
        <dbReference type="ARBA" id="ARBA00001298"/>
    </source>
</evidence>
<dbReference type="InterPro" id="IPR014710">
    <property type="entry name" value="RmlC-like_jellyroll"/>
</dbReference>
<evidence type="ECO:0000256" key="3">
    <source>
        <dbReference type="ARBA" id="ARBA00012098"/>
    </source>
</evidence>
<evidence type="ECO:0000256" key="2">
    <source>
        <dbReference type="ARBA" id="ARBA00001997"/>
    </source>
</evidence>
<evidence type="ECO:0000256" key="6">
    <source>
        <dbReference type="ARBA" id="ARBA00031424"/>
    </source>
</evidence>
<evidence type="ECO:0000256" key="7">
    <source>
        <dbReference type="ARBA" id="ARBA00033311"/>
    </source>
</evidence>
<dbReference type="PANTHER" id="PTHR21047:SF2">
    <property type="entry name" value="THYMIDINE DIPHOSPHO-4-KETO-RHAMNOSE 3,5-EPIMERASE"/>
    <property type="match status" value="1"/>
</dbReference>
<evidence type="ECO:0000256" key="5">
    <source>
        <dbReference type="ARBA" id="ARBA00029758"/>
    </source>
</evidence>
<dbReference type="SUPFAM" id="SSF51182">
    <property type="entry name" value="RmlC-like cupins"/>
    <property type="match status" value="1"/>
</dbReference>
<dbReference type="PANTHER" id="PTHR21047">
    <property type="entry name" value="DTDP-6-DEOXY-D-GLUCOSE-3,5 EPIMERASE"/>
    <property type="match status" value="1"/>
</dbReference>
<evidence type="ECO:0000313" key="8">
    <source>
        <dbReference type="EMBL" id="MCL6283607.1"/>
    </source>
</evidence>
<dbReference type="EC" id="5.1.3.13" evidence="3"/>
<dbReference type="EMBL" id="JAMFMB010000008">
    <property type="protein sequence ID" value="MCL6283607.1"/>
    <property type="molecule type" value="Genomic_DNA"/>
</dbReference>
<reference evidence="8" key="1">
    <citation type="submission" date="2022-05" db="EMBL/GenBank/DDBJ databases">
        <authorList>
            <person name="Park J.-S."/>
        </authorList>
    </citation>
    <scope>NUCLEOTIDE SEQUENCE</scope>
    <source>
        <strain evidence="8">2012CJ41-6</strain>
    </source>
</reference>
<dbReference type="Pfam" id="PF00908">
    <property type="entry name" value="dTDP_sugar_isom"/>
    <property type="match status" value="1"/>
</dbReference>
<gene>
    <name evidence="8" type="ORF">M3P21_08655</name>
</gene>
<comment type="caution">
    <text evidence="8">The sequence shown here is derived from an EMBL/GenBank/DDBJ whole genome shotgun (WGS) entry which is preliminary data.</text>
</comment>
<accession>A0ABT0Q2F6</accession>
<comment type="function">
    <text evidence="2">Catalyzes the epimerization of the C3' and C5'positions of dTDP-6-deoxy-D-xylo-4-hexulose, forming dTDP-6-deoxy-L-lyxo-4-hexulose.</text>
</comment>
<dbReference type="Proteomes" id="UP001203880">
    <property type="component" value="Unassembled WGS sequence"/>
</dbReference>
<evidence type="ECO:0000256" key="4">
    <source>
        <dbReference type="ARBA" id="ARBA00019595"/>
    </source>
</evidence>
<dbReference type="Gene3D" id="2.60.120.10">
    <property type="entry name" value="Jelly Rolls"/>
    <property type="match status" value="1"/>
</dbReference>
<organism evidence="8 9">
    <name type="scientific">Ruegeria spongiae</name>
    <dbReference type="NCBI Taxonomy" id="2942209"/>
    <lineage>
        <taxon>Bacteria</taxon>
        <taxon>Pseudomonadati</taxon>
        <taxon>Pseudomonadota</taxon>
        <taxon>Alphaproteobacteria</taxon>
        <taxon>Rhodobacterales</taxon>
        <taxon>Roseobacteraceae</taxon>
        <taxon>Ruegeria</taxon>
    </lineage>
</organism>
<evidence type="ECO:0000313" key="9">
    <source>
        <dbReference type="Proteomes" id="UP001203880"/>
    </source>
</evidence>
<name>A0ABT0Q2F6_9RHOB</name>